<evidence type="ECO:0000313" key="2">
    <source>
        <dbReference type="EMBL" id="CAG7838083.1"/>
    </source>
</evidence>
<gene>
    <name evidence="2" type="ORF">AFUS01_LOCUS47094</name>
</gene>
<feature type="domain" description="J" evidence="1">
    <location>
        <begin position="62"/>
        <end position="126"/>
    </location>
</feature>
<dbReference type="CDD" id="cd06257">
    <property type="entry name" value="DnaJ"/>
    <property type="match status" value="1"/>
</dbReference>
<keyword evidence="3" id="KW-1185">Reference proteome</keyword>
<name>A0A8J2LLK1_9HEXA</name>
<sequence length="376" mass="43461">MKLADYFFKSYPLAVAGQGLCLSTNSTTSGIFNPGLHSRSFNQRTRTRRIKVSDIVDAQYQLDCETLQVSENCDEGQVRSAFIKLAKKYHPDGGGAEADAVKFNQVDAAYKNMLKKFADERHNQHKVEGEYGLYYETKKKKIEEEAEKEEEDIKHTAPQHRNYLSYGGFGFGSPSTREKQYQKYRAVKAVSNVHEHRVQQAIKDNPCEETSLVKDKRAAKKIMTSFGMDRMVEDMIQESMARGEFNNLSGQEKEIRQEMTEIRETILKRRHKYEETLTASDKNDWQRFLQDLKPTCDQLNVKIQKYNLLVPTIHKQIFCVQLDREAAKAISKFTPEVREVYLKSEKTNQKTKNLGKDAISQTRETFMGYLMSVLQK</sequence>
<evidence type="ECO:0000313" key="3">
    <source>
        <dbReference type="Proteomes" id="UP000708208"/>
    </source>
</evidence>
<dbReference type="PANTHER" id="PTHR39158">
    <property type="entry name" value="OS08G0560600 PROTEIN"/>
    <property type="match status" value="1"/>
</dbReference>
<dbReference type="OrthoDB" id="1922282at2759"/>
<dbReference type="EMBL" id="CAJVCH010571644">
    <property type="protein sequence ID" value="CAG7838083.1"/>
    <property type="molecule type" value="Genomic_DNA"/>
</dbReference>
<evidence type="ECO:0000259" key="1">
    <source>
        <dbReference type="PROSITE" id="PS50076"/>
    </source>
</evidence>
<dbReference type="Pfam" id="PF00226">
    <property type="entry name" value="DnaJ"/>
    <property type="match status" value="1"/>
</dbReference>
<reference evidence="2" key="1">
    <citation type="submission" date="2021-06" db="EMBL/GenBank/DDBJ databases">
        <authorList>
            <person name="Hodson N. C."/>
            <person name="Mongue J. A."/>
            <person name="Jaron S. K."/>
        </authorList>
    </citation>
    <scope>NUCLEOTIDE SEQUENCE</scope>
</reference>
<organism evidence="2 3">
    <name type="scientific">Allacma fusca</name>
    <dbReference type="NCBI Taxonomy" id="39272"/>
    <lineage>
        <taxon>Eukaryota</taxon>
        <taxon>Metazoa</taxon>
        <taxon>Ecdysozoa</taxon>
        <taxon>Arthropoda</taxon>
        <taxon>Hexapoda</taxon>
        <taxon>Collembola</taxon>
        <taxon>Symphypleona</taxon>
        <taxon>Sminthuridae</taxon>
        <taxon>Allacma</taxon>
    </lineage>
</organism>
<dbReference type="Proteomes" id="UP000708208">
    <property type="component" value="Unassembled WGS sequence"/>
</dbReference>
<dbReference type="SMART" id="SM00271">
    <property type="entry name" value="DnaJ"/>
    <property type="match status" value="1"/>
</dbReference>
<protein>
    <recommendedName>
        <fullName evidence="1">J domain-containing protein</fullName>
    </recommendedName>
</protein>
<dbReference type="AlphaFoldDB" id="A0A8J2LLK1"/>
<accession>A0A8J2LLK1</accession>
<dbReference type="InterPro" id="IPR001623">
    <property type="entry name" value="DnaJ_domain"/>
</dbReference>
<comment type="caution">
    <text evidence="2">The sequence shown here is derived from an EMBL/GenBank/DDBJ whole genome shotgun (WGS) entry which is preliminary data.</text>
</comment>
<proteinExistence type="predicted"/>
<dbReference type="InterPro" id="IPR052573">
    <property type="entry name" value="DnaJ_C_subfamily_28"/>
</dbReference>
<dbReference type="PROSITE" id="PS50076">
    <property type="entry name" value="DNAJ_2"/>
    <property type="match status" value="1"/>
</dbReference>
<dbReference type="PANTHER" id="PTHR39158:SF1">
    <property type="entry name" value="DNAJ HOMOLOG SUBFAMILY C MEMBER 28"/>
    <property type="match status" value="1"/>
</dbReference>